<name>A0AAN8RQY9_9PEZI</name>
<feature type="region of interest" description="Disordered" evidence="1">
    <location>
        <begin position="120"/>
        <end position="146"/>
    </location>
</feature>
<evidence type="ECO:0000313" key="2">
    <source>
        <dbReference type="EMBL" id="KAK6502511.1"/>
    </source>
</evidence>
<gene>
    <name evidence="2" type="ORF">TWF506_003092</name>
</gene>
<evidence type="ECO:0000313" key="3">
    <source>
        <dbReference type="Proteomes" id="UP001307849"/>
    </source>
</evidence>
<dbReference type="EMBL" id="JAVHJM010000011">
    <property type="protein sequence ID" value="KAK6502511.1"/>
    <property type="molecule type" value="Genomic_DNA"/>
</dbReference>
<organism evidence="2 3">
    <name type="scientific">Arthrobotrys conoides</name>
    <dbReference type="NCBI Taxonomy" id="74498"/>
    <lineage>
        <taxon>Eukaryota</taxon>
        <taxon>Fungi</taxon>
        <taxon>Dikarya</taxon>
        <taxon>Ascomycota</taxon>
        <taxon>Pezizomycotina</taxon>
        <taxon>Orbiliomycetes</taxon>
        <taxon>Orbiliales</taxon>
        <taxon>Orbiliaceae</taxon>
        <taxon>Arthrobotrys</taxon>
    </lineage>
</organism>
<protein>
    <submittedName>
        <fullName evidence="2">Uncharacterized protein</fullName>
    </submittedName>
</protein>
<reference evidence="2 3" key="1">
    <citation type="submission" date="2019-10" db="EMBL/GenBank/DDBJ databases">
        <authorList>
            <person name="Palmer J.M."/>
        </authorList>
    </citation>
    <scope>NUCLEOTIDE SEQUENCE [LARGE SCALE GENOMIC DNA]</scope>
    <source>
        <strain evidence="2 3">TWF506</strain>
    </source>
</reference>
<accession>A0AAN8RQY9</accession>
<sequence>MACAAALGKAPFEKPKVMDLQHKGKLLNILFGLEEDWPSDNCSRESVYQKMRDAAKHSYQEIVKPNNPEGASWRDLKVALQRQAIGHLLENADFGAFFAQTEKYWLPEYLLSSYGKSHLSSQKKNKKPAHSAQGPKPGSSSRLPDAQQELLFETLPSIAHWYDGS</sequence>
<evidence type="ECO:0000256" key="1">
    <source>
        <dbReference type="SAM" id="MobiDB-lite"/>
    </source>
</evidence>
<keyword evidence="3" id="KW-1185">Reference proteome</keyword>
<dbReference type="Proteomes" id="UP001307849">
    <property type="component" value="Unassembled WGS sequence"/>
</dbReference>
<comment type="caution">
    <text evidence="2">The sequence shown here is derived from an EMBL/GenBank/DDBJ whole genome shotgun (WGS) entry which is preliminary data.</text>
</comment>
<dbReference type="AlphaFoldDB" id="A0AAN8RQY9"/>
<proteinExistence type="predicted"/>